<keyword evidence="2" id="KW-1185">Reference proteome</keyword>
<dbReference type="AlphaFoldDB" id="K0RKG2"/>
<sequence length="159" mass="17877">MNTEILKAREAELLGLAGIREAVAEEPRWKSGQPPTTLHRFSCLPVIICVNVMRGSTYQMMTEKRPCVIVRSGTCKEESWFSKSAENLVDLEEADEESINLLLGLIRRHPAGYLILSPYGFGKSPFEIIVFSWDVGLLTSQFNEIGNVLTFPFYFGNSN</sequence>
<protein>
    <submittedName>
        <fullName evidence="1">Uncharacterized protein</fullName>
    </submittedName>
</protein>
<dbReference type="Proteomes" id="UP000266841">
    <property type="component" value="Unassembled WGS sequence"/>
</dbReference>
<comment type="caution">
    <text evidence="1">The sequence shown here is derived from an EMBL/GenBank/DDBJ whole genome shotgun (WGS) entry which is preliminary data.</text>
</comment>
<gene>
    <name evidence="1" type="ORF">THAOC_31723</name>
</gene>
<reference evidence="1 2" key="1">
    <citation type="journal article" date="2012" name="Genome Biol.">
        <title>Genome and low-iron response of an oceanic diatom adapted to chronic iron limitation.</title>
        <authorList>
            <person name="Lommer M."/>
            <person name="Specht M."/>
            <person name="Roy A.S."/>
            <person name="Kraemer L."/>
            <person name="Andreson R."/>
            <person name="Gutowska M.A."/>
            <person name="Wolf J."/>
            <person name="Bergner S.V."/>
            <person name="Schilhabel M.B."/>
            <person name="Klostermeier U.C."/>
            <person name="Beiko R.G."/>
            <person name="Rosenstiel P."/>
            <person name="Hippler M."/>
            <person name="Laroche J."/>
        </authorList>
    </citation>
    <scope>NUCLEOTIDE SEQUENCE [LARGE SCALE GENOMIC DNA]</scope>
    <source>
        <strain evidence="1 2">CCMP1005</strain>
    </source>
</reference>
<organism evidence="1 2">
    <name type="scientific">Thalassiosira oceanica</name>
    <name type="common">Marine diatom</name>
    <dbReference type="NCBI Taxonomy" id="159749"/>
    <lineage>
        <taxon>Eukaryota</taxon>
        <taxon>Sar</taxon>
        <taxon>Stramenopiles</taxon>
        <taxon>Ochrophyta</taxon>
        <taxon>Bacillariophyta</taxon>
        <taxon>Coscinodiscophyceae</taxon>
        <taxon>Thalassiosirophycidae</taxon>
        <taxon>Thalassiosirales</taxon>
        <taxon>Thalassiosiraceae</taxon>
        <taxon>Thalassiosira</taxon>
    </lineage>
</organism>
<evidence type="ECO:0000313" key="2">
    <source>
        <dbReference type="Proteomes" id="UP000266841"/>
    </source>
</evidence>
<evidence type="ECO:0000313" key="1">
    <source>
        <dbReference type="EMBL" id="EJK49406.1"/>
    </source>
</evidence>
<accession>K0RKG2</accession>
<name>K0RKG2_THAOC</name>
<proteinExistence type="predicted"/>
<dbReference type="EMBL" id="AGNL01044831">
    <property type="protein sequence ID" value="EJK49406.1"/>
    <property type="molecule type" value="Genomic_DNA"/>
</dbReference>